<keyword evidence="1" id="KW-0808">Transferase</keyword>
<dbReference type="InterPro" id="IPR007855">
    <property type="entry name" value="RDRP"/>
</dbReference>
<dbReference type="EMBL" id="JACAZF010000004">
    <property type="protein sequence ID" value="KAF7306444.1"/>
    <property type="molecule type" value="Genomic_DNA"/>
</dbReference>
<feature type="domain" description="RDRP core" evidence="3">
    <location>
        <begin position="419"/>
        <end position="1004"/>
    </location>
</feature>
<feature type="compositionally biased region" description="Basic residues" evidence="2">
    <location>
        <begin position="356"/>
        <end position="368"/>
    </location>
</feature>
<accession>A0A8H6WBK3</accession>
<dbReference type="EC" id="2.7.7.48" evidence="1"/>
<dbReference type="GO" id="GO:0003723">
    <property type="term" value="F:RNA binding"/>
    <property type="evidence" value="ECO:0007669"/>
    <property type="project" value="UniProtKB-KW"/>
</dbReference>
<reference evidence="4" key="1">
    <citation type="submission" date="2020-05" db="EMBL/GenBank/DDBJ databases">
        <title>Mycena genomes resolve the evolution of fungal bioluminescence.</title>
        <authorList>
            <person name="Tsai I.J."/>
        </authorList>
    </citation>
    <scope>NUCLEOTIDE SEQUENCE</scope>
    <source>
        <strain evidence="4">171206Taipei</strain>
    </source>
</reference>
<dbReference type="PANTHER" id="PTHR23079:SF55">
    <property type="entry name" value="RNA-DIRECTED RNA POLYMERASE"/>
    <property type="match status" value="1"/>
</dbReference>
<dbReference type="OrthoDB" id="6513042at2759"/>
<dbReference type="Proteomes" id="UP000636479">
    <property type="component" value="Unassembled WGS sequence"/>
</dbReference>
<comment type="catalytic activity">
    <reaction evidence="1">
        <text>RNA(n) + a ribonucleoside 5'-triphosphate = RNA(n+1) + diphosphate</text>
        <dbReference type="Rhea" id="RHEA:21248"/>
        <dbReference type="Rhea" id="RHEA-COMP:14527"/>
        <dbReference type="Rhea" id="RHEA-COMP:17342"/>
        <dbReference type="ChEBI" id="CHEBI:33019"/>
        <dbReference type="ChEBI" id="CHEBI:61557"/>
        <dbReference type="ChEBI" id="CHEBI:140395"/>
        <dbReference type="EC" id="2.7.7.48"/>
    </reaction>
</comment>
<feature type="region of interest" description="Disordered" evidence="2">
    <location>
        <begin position="355"/>
        <end position="377"/>
    </location>
</feature>
<dbReference type="GO" id="GO:0031380">
    <property type="term" value="C:nuclear RNA-directed RNA polymerase complex"/>
    <property type="evidence" value="ECO:0007669"/>
    <property type="project" value="TreeGrafter"/>
</dbReference>
<dbReference type="InterPro" id="IPR057596">
    <property type="entry name" value="RDRP_core"/>
</dbReference>
<protein>
    <recommendedName>
        <fullName evidence="1">RNA-dependent RNA polymerase</fullName>
        <ecNumber evidence="1">2.7.7.48</ecNumber>
    </recommendedName>
</protein>
<comment type="caution">
    <text evidence="4">The sequence shown here is derived from an EMBL/GenBank/DDBJ whole genome shotgun (WGS) entry which is preliminary data.</text>
</comment>
<organism evidence="4 5">
    <name type="scientific">Mycena indigotica</name>
    <dbReference type="NCBI Taxonomy" id="2126181"/>
    <lineage>
        <taxon>Eukaryota</taxon>
        <taxon>Fungi</taxon>
        <taxon>Dikarya</taxon>
        <taxon>Basidiomycota</taxon>
        <taxon>Agaricomycotina</taxon>
        <taxon>Agaricomycetes</taxon>
        <taxon>Agaricomycetidae</taxon>
        <taxon>Agaricales</taxon>
        <taxon>Marasmiineae</taxon>
        <taxon>Mycenaceae</taxon>
        <taxon>Mycena</taxon>
    </lineage>
</organism>
<evidence type="ECO:0000259" key="3">
    <source>
        <dbReference type="Pfam" id="PF05183"/>
    </source>
</evidence>
<dbReference type="GO" id="GO:0003968">
    <property type="term" value="F:RNA-directed RNA polymerase activity"/>
    <property type="evidence" value="ECO:0007669"/>
    <property type="project" value="UniProtKB-KW"/>
</dbReference>
<gene>
    <name evidence="4" type="ORF">MIND_00435600</name>
</gene>
<keyword evidence="1" id="KW-0694">RNA-binding</keyword>
<evidence type="ECO:0000256" key="2">
    <source>
        <dbReference type="SAM" id="MobiDB-lite"/>
    </source>
</evidence>
<evidence type="ECO:0000256" key="1">
    <source>
        <dbReference type="RuleBase" id="RU363098"/>
    </source>
</evidence>
<dbReference type="GeneID" id="59343687"/>
<name>A0A8H6WBK3_9AGAR</name>
<proteinExistence type="inferred from homology"/>
<evidence type="ECO:0000313" key="4">
    <source>
        <dbReference type="EMBL" id="KAF7306444.1"/>
    </source>
</evidence>
<dbReference type="Pfam" id="PF05183">
    <property type="entry name" value="RdRP"/>
    <property type="match status" value="1"/>
</dbReference>
<dbReference type="PANTHER" id="PTHR23079">
    <property type="entry name" value="RNA-DEPENDENT RNA POLYMERASE"/>
    <property type="match status" value="1"/>
</dbReference>
<comment type="similarity">
    <text evidence="1">Belongs to the RdRP family.</text>
</comment>
<feature type="compositionally biased region" description="Acidic residues" evidence="2">
    <location>
        <begin position="1113"/>
        <end position="1128"/>
    </location>
</feature>
<dbReference type="RefSeq" id="XP_037221463.1">
    <property type="nucleotide sequence ID" value="XM_037361171.1"/>
</dbReference>
<feature type="region of interest" description="Disordered" evidence="2">
    <location>
        <begin position="1107"/>
        <end position="1128"/>
    </location>
</feature>
<evidence type="ECO:0000313" key="5">
    <source>
        <dbReference type="Proteomes" id="UP000636479"/>
    </source>
</evidence>
<keyword evidence="1" id="KW-0548">Nucleotidyltransferase</keyword>
<keyword evidence="5" id="KW-1185">Reference proteome</keyword>
<dbReference type="GO" id="GO:0030422">
    <property type="term" value="P:siRNA processing"/>
    <property type="evidence" value="ECO:0007669"/>
    <property type="project" value="TreeGrafter"/>
</dbReference>
<sequence>MQLFMRNIAFAVTEDDLKLALAERLHRPPFNTEPRINFHIHLFRAPRSRAHKGMGLLTLPTDDVATLFLGIYGVSGINLQHCVMLFTPSTKPLDTALVEAVRVRPYVDPRRVQQDNAHKQELSGSIALKNFSFGRICRDGVFSPEVSYYGHVACNLETRRLDITCQPPTAASASSSNDEDLSHSFSRLLNIDFKVNFDRLLNTDTSVHYTARHISTFVVSGERVFLQSDLPPNFQRPSGSILSNMINPGDIFEENVKALHFPNHQRRDVRVEMRQCYDSAKMERLRILLGSLDFALAFQIDKAVWTGMLEPSEVLSLEQDLRELQQATDPTEVPAIFRHFLTSLESPELGVTVFAKPKKRRRRRRRNNKPQDVNEPPEVVLTDLKDHLTRSIINYIEEITKRTVLFDTGGIYEAYHLTLTPSTQILDGPLPDQSNSVLRRFKNNESFLRVSFQDENRSALRQDPALRVSINELLENRYKAYLNSGIWVAGRHYEFLGYSMSGLKEYSFIFVTPFDFEGVRMNAKEIRGRLGDFSKVVYQPAMLGARWAQAFSSSYPSVTLTQDQILFCEDEYSADGDSCFSDGCSSISPDLLRQVWKTQRRSLKIRFPPSALQFRCYGAKGVLACNPELPPGKLTFRPSQRKFSAEGILTLDIATTSARPILMYLNRPLIAMLEHHGVSKKSFMDLQKSAIDEVHGMKYSLKQASKIFSQHGLGQSYRLPSLFNNIYHQLKLEVGDWSDTSVLHHQLIKTAIAFATMHILREIKHRGHILVPGSYTLIGVVDEWDCLEEGEIYATVVDERNKLNLPVTGRILITRSPQIHPGDVQFVNAVQKPQLAHLTNVVVFSAKGSRSLPSMLGGGDLDGDIYNLILDETLYPPKGYTAEPGSYLAIPPKKTTNPCTVSDVVDFVIDYIKSDLLGLISILHLRIGDLKEYDCQECLKLAEKASHAVDFQKRGVPVSFTDLPRAPSNLKPDYLSGEGVNPAESMVDRYYPSKKVLGDLYRNVPIEDYRPTDAELLLQRMDGDQIYVAFQNMGLRRLGLPSVDSEVSEDLMDEMKEIMDRYSDDLLEIAKAHTISHNPRVHLSEAELTEELTKLIRYEFQSLEYRPQAREAEDSDDDEWEDSEEIAGNEERRADRFMRAWAAWLVVEETLDEDKTAFGPSSFGLLALGTMLDVIKEAKDNM</sequence>
<keyword evidence="1" id="KW-0696">RNA-directed RNA polymerase</keyword>
<dbReference type="AlphaFoldDB" id="A0A8H6WBK3"/>